<feature type="active site" description="Proton donor" evidence="4">
    <location>
        <position position="165"/>
    </location>
</feature>
<dbReference type="RefSeq" id="WP_042443353.1">
    <property type="nucleotide sequence ID" value="NZ_BBPN01000004.1"/>
</dbReference>
<keyword evidence="7" id="KW-1185">Reference proteome</keyword>
<dbReference type="Proteomes" id="UP000183015">
    <property type="component" value="Unassembled WGS sequence"/>
</dbReference>
<evidence type="ECO:0000256" key="1">
    <source>
        <dbReference type="ARBA" id="ARBA00007754"/>
    </source>
</evidence>
<evidence type="ECO:0000259" key="5">
    <source>
        <dbReference type="PROSITE" id="PS51764"/>
    </source>
</evidence>
<sequence length="337" mass="36969">MTPRHTTVRIRSAAVAVLCLVLVLAGCGSSRHDSSGGQADAGAASAAAAAPSTPYDVTPLIKPSRKYLGVALATVPKSMTEYDAYSRAIGKRPDLVEYYASFGDGFDAQGVRRIYDDGGLPYMAWEPFEPSLASIASGASDAYVTSFARSVRALNLPLAISFGHEMNGNWYAWGMTKATPEDFVKAWRHIHDLFEQAGATNVIWAWSPNVINPVPSIALKPYYPGDAYVDWVGMIGYYTVTGQNTFDQLFGPTMRQVRQFTRRPFVIAETASQLGPRRQTDVDDLFDGVAAHADVVGFIWFNVPKRADWRIQSTPHALAEYRKRAAADLFGFDVRKP</sequence>
<dbReference type="Gene3D" id="3.20.20.80">
    <property type="entry name" value="Glycosidases"/>
    <property type="match status" value="1"/>
</dbReference>
<evidence type="ECO:0000313" key="6">
    <source>
        <dbReference type="EMBL" id="SEM02939.1"/>
    </source>
</evidence>
<feature type="domain" description="GH26" evidence="5">
    <location>
        <begin position="48"/>
        <end position="334"/>
    </location>
</feature>
<proteinExistence type="inferred from homology"/>
<reference evidence="7" key="1">
    <citation type="submission" date="2016-10" db="EMBL/GenBank/DDBJ databases">
        <authorList>
            <person name="Varghese N."/>
        </authorList>
    </citation>
    <scope>NUCLEOTIDE SEQUENCE [LARGE SCALE GENOMIC DNA]</scope>
    <source>
        <strain evidence="7">DSM 45096 / BCRC 16803 / CGMCC 4.1857 / CIP 109030 / JCM 12277 / KCTC 19219 / NBRC 100920 / 33214</strain>
    </source>
</reference>
<dbReference type="Pfam" id="PF02156">
    <property type="entry name" value="Glyco_hydro_26"/>
    <property type="match status" value="1"/>
</dbReference>
<evidence type="ECO:0000313" key="7">
    <source>
        <dbReference type="Proteomes" id="UP000183015"/>
    </source>
</evidence>
<evidence type="ECO:0000256" key="4">
    <source>
        <dbReference type="PROSITE-ProRule" id="PRU01100"/>
    </source>
</evidence>
<accession>A0A1H7V1M8</accession>
<dbReference type="PANTHER" id="PTHR40079:SF4">
    <property type="entry name" value="GH26 DOMAIN-CONTAINING PROTEIN-RELATED"/>
    <property type="match status" value="1"/>
</dbReference>
<gene>
    <name evidence="6" type="ORF">SAMN05414137_1179</name>
</gene>
<dbReference type="InterPro" id="IPR017853">
    <property type="entry name" value="GH"/>
</dbReference>
<evidence type="ECO:0000256" key="3">
    <source>
        <dbReference type="ARBA" id="ARBA00023295"/>
    </source>
</evidence>
<dbReference type="GO" id="GO:0016985">
    <property type="term" value="F:mannan endo-1,4-beta-mannosidase activity"/>
    <property type="evidence" value="ECO:0007669"/>
    <property type="project" value="InterPro"/>
</dbReference>
<name>A0A1H7V1M8_STRJI</name>
<dbReference type="InterPro" id="IPR000805">
    <property type="entry name" value="Glyco_hydro_26"/>
</dbReference>
<dbReference type="eggNOG" id="COG4124">
    <property type="taxonomic scope" value="Bacteria"/>
</dbReference>
<dbReference type="PROSITE" id="PS51257">
    <property type="entry name" value="PROKAR_LIPOPROTEIN"/>
    <property type="match status" value="1"/>
</dbReference>
<dbReference type="GO" id="GO:0006080">
    <property type="term" value="P:substituted mannan metabolic process"/>
    <property type="evidence" value="ECO:0007669"/>
    <property type="project" value="InterPro"/>
</dbReference>
<organism evidence="6 7">
    <name type="scientific">Streptacidiphilus jiangxiensis</name>
    <dbReference type="NCBI Taxonomy" id="235985"/>
    <lineage>
        <taxon>Bacteria</taxon>
        <taxon>Bacillati</taxon>
        <taxon>Actinomycetota</taxon>
        <taxon>Actinomycetes</taxon>
        <taxon>Kitasatosporales</taxon>
        <taxon>Streptomycetaceae</taxon>
        <taxon>Streptacidiphilus</taxon>
    </lineage>
</organism>
<protein>
    <submittedName>
        <fullName evidence="6">Glycosyl hydrolase family 26</fullName>
    </submittedName>
</protein>
<feature type="active site" description="Nucleophile" evidence="4">
    <location>
        <position position="269"/>
    </location>
</feature>
<keyword evidence="3 4" id="KW-0326">Glycosidase</keyword>
<dbReference type="STRING" id="235985.SAMN05414137_1179"/>
<keyword evidence="2 4" id="KW-0378">Hydrolase</keyword>
<evidence type="ECO:0000256" key="2">
    <source>
        <dbReference type="ARBA" id="ARBA00022801"/>
    </source>
</evidence>
<dbReference type="EMBL" id="FOAZ01000017">
    <property type="protein sequence ID" value="SEM02939.1"/>
    <property type="molecule type" value="Genomic_DNA"/>
</dbReference>
<dbReference type="AlphaFoldDB" id="A0A1H7V1M8"/>
<dbReference type="InterPro" id="IPR022790">
    <property type="entry name" value="GH26_dom"/>
</dbReference>
<dbReference type="OrthoDB" id="9816550at2"/>
<dbReference type="PROSITE" id="PS51764">
    <property type="entry name" value="GH26"/>
    <property type="match status" value="1"/>
</dbReference>
<comment type="similarity">
    <text evidence="1 4">Belongs to the glycosyl hydrolase 26 family.</text>
</comment>
<dbReference type="SUPFAM" id="SSF51445">
    <property type="entry name" value="(Trans)glycosidases"/>
    <property type="match status" value="1"/>
</dbReference>
<dbReference type="PANTHER" id="PTHR40079">
    <property type="entry name" value="MANNAN ENDO-1,4-BETA-MANNOSIDASE E-RELATED"/>
    <property type="match status" value="1"/>
</dbReference>